<dbReference type="SUPFAM" id="SSF117281">
    <property type="entry name" value="Kelch motif"/>
    <property type="match status" value="1"/>
</dbReference>
<dbReference type="PANTHER" id="PTHR23244">
    <property type="entry name" value="KELCH REPEAT DOMAIN"/>
    <property type="match status" value="1"/>
</dbReference>
<evidence type="ECO:0000256" key="1">
    <source>
        <dbReference type="SAM" id="MobiDB-lite"/>
    </source>
</evidence>
<evidence type="ECO:0000313" key="2">
    <source>
        <dbReference type="EMBL" id="AAS52333.1"/>
    </source>
</evidence>
<organism evidence="2 3">
    <name type="scientific">Eremothecium gossypii (strain ATCC 10895 / CBS 109.51 / FGSC 9923 / NRRL Y-1056)</name>
    <name type="common">Yeast</name>
    <name type="synonym">Ashbya gossypii</name>
    <dbReference type="NCBI Taxonomy" id="284811"/>
    <lineage>
        <taxon>Eukaryota</taxon>
        <taxon>Fungi</taxon>
        <taxon>Dikarya</taxon>
        <taxon>Ascomycota</taxon>
        <taxon>Saccharomycotina</taxon>
        <taxon>Saccharomycetes</taxon>
        <taxon>Saccharomycetales</taxon>
        <taxon>Saccharomycetaceae</taxon>
        <taxon>Eremothecium</taxon>
    </lineage>
</organism>
<dbReference type="InterPro" id="IPR015915">
    <property type="entry name" value="Kelch-typ_b-propeller"/>
</dbReference>
<dbReference type="STRING" id="284811.Q758W4"/>
<feature type="region of interest" description="Disordered" evidence="1">
    <location>
        <begin position="425"/>
        <end position="464"/>
    </location>
</feature>
<dbReference type="FunCoup" id="Q758W4">
    <property type="interactions" value="29"/>
</dbReference>
<keyword evidence="3" id="KW-1185">Reference proteome</keyword>
<dbReference type="Gene3D" id="2.120.10.80">
    <property type="entry name" value="Kelch-type beta propeller"/>
    <property type="match status" value="2"/>
</dbReference>
<evidence type="ECO:0000313" key="3">
    <source>
        <dbReference type="Proteomes" id="UP000000591"/>
    </source>
</evidence>
<proteinExistence type="predicted"/>
<dbReference type="OMA" id="STATHIC"/>
<dbReference type="PANTHER" id="PTHR23244:SF471">
    <property type="entry name" value="GUANINE NUCLEOTIDE-BINDING PROTEIN SUBUNIT BETA 1-RELATED"/>
    <property type="match status" value="1"/>
</dbReference>
<feature type="compositionally biased region" description="Polar residues" evidence="1">
    <location>
        <begin position="455"/>
        <end position="464"/>
    </location>
</feature>
<dbReference type="KEGG" id="ago:AGOS_ADR414C"/>
<dbReference type="eggNOG" id="ENOG502QV98">
    <property type="taxonomic scope" value="Eukaryota"/>
</dbReference>
<reference evidence="2 3" key="1">
    <citation type="journal article" date="2004" name="Science">
        <title>The Ashbya gossypii genome as a tool for mapping the ancient Saccharomyces cerevisiae genome.</title>
        <authorList>
            <person name="Dietrich F.S."/>
            <person name="Voegeli S."/>
            <person name="Brachat S."/>
            <person name="Lerch A."/>
            <person name="Gates K."/>
            <person name="Steiner S."/>
            <person name="Mohr C."/>
            <person name="Pohlmann R."/>
            <person name="Luedi P."/>
            <person name="Choi S."/>
            <person name="Wing R.A."/>
            <person name="Flavier A."/>
            <person name="Gaffney T.D."/>
            <person name="Philippsen P."/>
        </authorList>
    </citation>
    <scope>NUCLEOTIDE SEQUENCE [LARGE SCALE GENOMIC DNA]</scope>
    <source>
        <strain evidence="3">ATCC 10895 / CBS 109.51 / FGSC 9923 / NRRL Y-1056</strain>
    </source>
</reference>
<dbReference type="RefSeq" id="NP_984509.1">
    <property type="nucleotide sequence ID" value="NM_209862.1"/>
</dbReference>
<dbReference type="EMBL" id="AE016817">
    <property type="protein sequence ID" value="AAS52333.1"/>
    <property type="molecule type" value="Genomic_DNA"/>
</dbReference>
<gene>
    <name evidence="2" type="ORF">AGOS_ADR414C</name>
</gene>
<dbReference type="Proteomes" id="UP000000591">
    <property type="component" value="Chromosome IV"/>
</dbReference>
<dbReference type="HOGENOM" id="CLU_015198_0_0_1"/>
<sequence>MVGSKSETQRRDSYLSPQRLEVQKSGTMSCMIPEEVRATYTQQYTAPRVQSYYVSSLRKPSRVDEEKAVNLERLKSYYSSRNATVCQVRGPGAMWTCRSSEGEGSTGSRRATTYGVEGGLQSQCPTDYEFGRHDHLGVMGSDLDTISGDMGRSYVKYYDKLSTINRDANYQLRKNNMWIPVCGEDYGRPVELLPSGLNYDRNDGMGLLETKELSPASVTNVPTSNELFMGGSTSLPLFGEKSLPSLIYHSSIELKNKIYILGGLTTCYKNDDGAPDLYDFHVDGIKNLPPPINDQLVNNPALLSNRRLYVVSANGFTLRIPKLSGQVPPPLLCGRISKLSDRYIFYYGGFEIRTETVIDEDTGKYYLSRRAFLNNTAYVLDVQLFKFVKVELVTQPTKFSAFSPTVPRFGHMQISVKMNNSISRCTESEDSKSTASSMRTGPQSYVSSAEDDCHQQSSEQTLSRVSTVSSTHAATIFIMGGYRQVDDHSYEALQDMWRVDVTVLSRGKKGYMKFAESASATLITRVGSDSKNSWPEPRAFMASCIVDSNLLNRTFSFEDTLRDAKDICTTPEETSQAIFANLPASAKVGRPANRDARQRTPLSGNKDAKTVIIHGGSDGSRVYGDMWWFDLADERWSRIALYSRDPDSGERRPIGLPAVGHSIFHSRDEFLLYGGLSQQDISSLFPEAPPFYRPREEPVDALNCSAAVIAIPSMTISPLDCSAHRDSTQHYTHLLSVSVLAIRGQLWLVGGAVASCSPTSITIALRGAISELTMPLTENSVARE</sequence>
<dbReference type="GeneID" id="4620674"/>
<accession>Q758W4</accession>
<dbReference type="OrthoDB" id="10251809at2759"/>
<dbReference type="AlphaFoldDB" id="Q758W4"/>
<name>Q758W4_EREGS</name>
<reference evidence="3" key="2">
    <citation type="journal article" date="2013" name="G3 (Bethesda)">
        <title>Genomes of Ashbya fungi isolated from insects reveal four mating-type loci, numerous translocations, lack of transposons, and distinct gene duplications.</title>
        <authorList>
            <person name="Dietrich F.S."/>
            <person name="Voegeli S."/>
            <person name="Kuo S."/>
            <person name="Philippsen P."/>
        </authorList>
    </citation>
    <scope>GENOME REANNOTATION</scope>
    <source>
        <strain evidence="3">ATCC 10895 / CBS 109.51 / FGSC 9923 / NRRL Y-1056</strain>
    </source>
</reference>
<dbReference type="InParanoid" id="Q758W4"/>
<protein>
    <submittedName>
        <fullName evidence="2">ADR414Cp</fullName>
    </submittedName>
</protein>
<feature type="compositionally biased region" description="Polar residues" evidence="1">
    <location>
        <begin position="433"/>
        <end position="447"/>
    </location>
</feature>